<accession>A0A6J4LLM5</accession>
<sequence length="124" mass="12952">MLPTTPADEHPPLPERTPADFFAVDIRVGTVLAAEPFPEARKPAIKLTIDFGPALGVRRSSAQITTHYTPAALVGRQVVAVTNIGTRRVAGFVSEVLVLGAMPGPTEVVLLAPAHPVANGTKIG</sequence>
<dbReference type="Gene3D" id="2.40.50.140">
    <property type="entry name" value="Nucleic acid-binding proteins"/>
    <property type="match status" value="1"/>
</dbReference>
<dbReference type="EMBL" id="CADCTX010000623">
    <property type="protein sequence ID" value="CAA9334214.1"/>
    <property type="molecule type" value="Genomic_DNA"/>
</dbReference>
<dbReference type="GO" id="GO:0000049">
    <property type="term" value="F:tRNA binding"/>
    <property type="evidence" value="ECO:0007669"/>
    <property type="project" value="UniProtKB-UniRule"/>
</dbReference>
<evidence type="ECO:0000256" key="1">
    <source>
        <dbReference type="ARBA" id="ARBA00022555"/>
    </source>
</evidence>
<dbReference type="InterPro" id="IPR002547">
    <property type="entry name" value="tRNA-bd_dom"/>
</dbReference>
<dbReference type="NCBIfam" id="NF007494">
    <property type="entry name" value="PRK10089.1-3"/>
    <property type="match status" value="1"/>
</dbReference>
<dbReference type="AlphaFoldDB" id="A0A6J4LLM5"/>
<evidence type="ECO:0000256" key="3">
    <source>
        <dbReference type="PROSITE-ProRule" id="PRU00209"/>
    </source>
</evidence>
<reference evidence="5" key="1">
    <citation type="submission" date="2020-02" db="EMBL/GenBank/DDBJ databases">
        <authorList>
            <person name="Meier V. D."/>
        </authorList>
    </citation>
    <scope>NUCLEOTIDE SEQUENCE</scope>
    <source>
        <strain evidence="5">AVDCRST_MAG40</strain>
    </source>
</reference>
<dbReference type="CDD" id="cd02798">
    <property type="entry name" value="tRNA_bind_CsaA"/>
    <property type="match status" value="1"/>
</dbReference>
<protein>
    <submittedName>
        <fullName evidence="5">Protein secretion chaperonin CsaA</fullName>
    </submittedName>
</protein>
<gene>
    <name evidence="5" type="ORF">AVDCRST_MAG40-2080</name>
</gene>
<evidence type="ECO:0000256" key="2">
    <source>
        <dbReference type="ARBA" id="ARBA00022884"/>
    </source>
</evidence>
<dbReference type="PROSITE" id="PS50886">
    <property type="entry name" value="TRBD"/>
    <property type="match status" value="1"/>
</dbReference>
<dbReference type="InterPro" id="IPR012340">
    <property type="entry name" value="NA-bd_OB-fold"/>
</dbReference>
<keyword evidence="2 3" id="KW-0694">RNA-binding</keyword>
<dbReference type="InterPro" id="IPR008231">
    <property type="entry name" value="CsaA"/>
</dbReference>
<dbReference type="PANTHER" id="PTHR11586">
    <property type="entry name" value="TRNA-AMINOACYLATION COFACTOR ARC1 FAMILY MEMBER"/>
    <property type="match status" value="1"/>
</dbReference>
<organism evidence="5">
    <name type="scientific">uncultured Gemmatimonadaceae bacterium</name>
    <dbReference type="NCBI Taxonomy" id="246130"/>
    <lineage>
        <taxon>Bacteria</taxon>
        <taxon>Pseudomonadati</taxon>
        <taxon>Gemmatimonadota</taxon>
        <taxon>Gemmatimonadia</taxon>
        <taxon>Gemmatimonadales</taxon>
        <taxon>Gemmatimonadaceae</taxon>
        <taxon>environmental samples</taxon>
    </lineage>
</organism>
<dbReference type="SUPFAM" id="SSF50249">
    <property type="entry name" value="Nucleic acid-binding proteins"/>
    <property type="match status" value="1"/>
</dbReference>
<proteinExistence type="predicted"/>
<evidence type="ECO:0000259" key="4">
    <source>
        <dbReference type="PROSITE" id="PS50886"/>
    </source>
</evidence>
<dbReference type="FunFam" id="2.40.50.140:FF:000165">
    <property type="entry name" value="Chaperone CsaA"/>
    <property type="match status" value="1"/>
</dbReference>
<dbReference type="NCBIfam" id="NF007495">
    <property type="entry name" value="PRK10089.1-4"/>
    <property type="match status" value="1"/>
</dbReference>
<dbReference type="Pfam" id="PF01588">
    <property type="entry name" value="tRNA_bind"/>
    <property type="match status" value="1"/>
</dbReference>
<dbReference type="NCBIfam" id="TIGR02222">
    <property type="entry name" value="chap_CsaA"/>
    <property type="match status" value="1"/>
</dbReference>
<dbReference type="PANTHER" id="PTHR11586:SF37">
    <property type="entry name" value="TRNA-BINDING DOMAIN-CONTAINING PROTEIN"/>
    <property type="match status" value="1"/>
</dbReference>
<keyword evidence="1 3" id="KW-0820">tRNA-binding</keyword>
<evidence type="ECO:0000313" key="5">
    <source>
        <dbReference type="EMBL" id="CAA9334214.1"/>
    </source>
</evidence>
<dbReference type="InterPro" id="IPR051270">
    <property type="entry name" value="Tyrosine-tRNA_ligase_regulator"/>
</dbReference>
<name>A0A6J4LLM5_9BACT</name>
<feature type="domain" description="TRNA-binding" evidence="4">
    <location>
        <begin position="20"/>
        <end position="124"/>
    </location>
</feature>